<keyword evidence="2" id="KW-1185">Reference proteome</keyword>
<comment type="caution">
    <text evidence="1">The sequence shown here is derived from an EMBL/GenBank/DDBJ whole genome shotgun (WGS) entry which is preliminary data.</text>
</comment>
<accession>A0ABQ0T3A6</accession>
<evidence type="ECO:0000313" key="1">
    <source>
        <dbReference type="EMBL" id="GED57785.1"/>
    </source>
</evidence>
<protein>
    <submittedName>
        <fullName evidence="1">Uncharacterized protein</fullName>
    </submittedName>
</protein>
<dbReference type="Proteomes" id="UP000319498">
    <property type="component" value="Unassembled WGS sequence"/>
</dbReference>
<dbReference type="EMBL" id="BJOL01000012">
    <property type="protein sequence ID" value="GED57785.1"/>
    <property type="molecule type" value="Genomic_DNA"/>
</dbReference>
<gene>
    <name evidence="1" type="ORF">BFO01nite_19170</name>
</gene>
<reference evidence="1 2" key="1">
    <citation type="submission" date="2019-06" db="EMBL/GenBank/DDBJ databases">
        <title>Whole genome shotgun sequence of Brevibacillus formosus NBRC 15716.</title>
        <authorList>
            <person name="Hosoyama A."/>
            <person name="Uohara A."/>
            <person name="Ohji S."/>
            <person name="Ichikawa N."/>
        </authorList>
    </citation>
    <scope>NUCLEOTIDE SEQUENCE [LARGE SCALE GENOMIC DNA]</scope>
    <source>
        <strain evidence="1 2">NBRC 15716</strain>
    </source>
</reference>
<name>A0ABQ0T3A6_9BACL</name>
<organism evidence="1 2">
    <name type="scientific">Brevibacillus formosus</name>
    <dbReference type="NCBI Taxonomy" id="54913"/>
    <lineage>
        <taxon>Bacteria</taxon>
        <taxon>Bacillati</taxon>
        <taxon>Bacillota</taxon>
        <taxon>Bacilli</taxon>
        <taxon>Bacillales</taxon>
        <taxon>Paenibacillaceae</taxon>
        <taxon>Brevibacillus</taxon>
    </lineage>
</organism>
<sequence>MIVGYKPSLQDEKYFVHIQICFLNAKYSYVGNLHCKPYRSVVKYRQLIFPKGNNFSLSQIFGVGRNMIP</sequence>
<proteinExistence type="predicted"/>
<evidence type="ECO:0000313" key="2">
    <source>
        <dbReference type="Proteomes" id="UP000319498"/>
    </source>
</evidence>